<dbReference type="PROSITE" id="PS00061">
    <property type="entry name" value="ADH_SHORT"/>
    <property type="match status" value="1"/>
</dbReference>
<accession>A0ABD1CG12</accession>
<keyword evidence="5" id="KW-1185">Reference proteome</keyword>
<dbReference type="InterPro" id="IPR036291">
    <property type="entry name" value="NAD(P)-bd_dom_sf"/>
</dbReference>
<dbReference type="InterPro" id="IPR020904">
    <property type="entry name" value="Sc_DH/Rdtase_CS"/>
</dbReference>
<dbReference type="Gene3D" id="3.40.50.720">
    <property type="entry name" value="NAD(P)-binding Rossmann-like Domain"/>
    <property type="match status" value="1"/>
</dbReference>
<organism evidence="4 5">
    <name type="scientific">Culex pipiens pipiens</name>
    <name type="common">Northern house mosquito</name>
    <dbReference type="NCBI Taxonomy" id="38569"/>
    <lineage>
        <taxon>Eukaryota</taxon>
        <taxon>Metazoa</taxon>
        <taxon>Ecdysozoa</taxon>
        <taxon>Arthropoda</taxon>
        <taxon>Hexapoda</taxon>
        <taxon>Insecta</taxon>
        <taxon>Pterygota</taxon>
        <taxon>Neoptera</taxon>
        <taxon>Endopterygota</taxon>
        <taxon>Diptera</taxon>
        <taxon>Nematocera</taxon>
        <taxon>Culicoidea</taxon>
        <taxon>Culicidae</taxon>
        <taxon>Culicinae</taxon>
        <taxon>Culicini</taxon>
        <taxon>Culex</taxon>
        <taxon>Culex</taxon>
    </lineage>
</organism>
<dbReference type="AlphaFoldDB" id="A0ABD1CG12"/>
<dbReference type="EMBL" id="JBEHCU010012586">
    <property type="protein sequence ID" value="KAL1375327.1"/>
    <property type="molecule type" value="Genomic_DNA"/>
</dbReference>
<evidence type="ECO:0000313" key="4">
    <source>
        <dbReference type="EMBL" id="KAL1375327.1"/>
    </source>
</evidence>
<dbReference type="GO" id="GO:0016616">
    <property type="term" value="F:oxidoreductase activity, acting on the CH-OH group of donors, NAD or NADP as acceptor"/>
    <property type="evidence" value="ECO:0007669"/>
    <property type="project" value="UniProtKB-ARBA"/>
</dbReference>
<dbReference type="PANTHER" id="PTHR43115:SF4">
    <property type="entry name" value="DEHYDROGENASE_REDUCTASE SDR FAMILY MEMBER 11"/>
    <property type="match status" value="1"/>
</dbReference>
<comment type="similarity">
    <text evidence="1 3">Belongs to the short-chain dehydrogenases/reductases (SDR) family.</text>
</comment>
<keyword evidence="2" id="KW-0560">Oxidoreductase</keyword>
<dbReference type="Proteomes" id="UP001562425">
    <property type="component" value="Unassembled WGS sequence"/>
</dbReference>
<dbReference type="Pfam" id="PF00106">
    <property type="entry name" value="adh_short"/>
    <property type="match status" value="1"/>
</dbReference>
<evidence type="ECO:0000313" key="5">
    <source>
        <dbReference type="Proteomes" id="UP001562425"/>
    </source>
</evidence>
<dbReference type="PANTHER" id="PTHR43115">
    <property type="entry name" value="DEHYDROGENASE/REDUCTASE SDR FAMILY MEMBER 11"/>
    <property type="match status" value="1"/>
</dbReference>
<evidence type="ECO:0000256" key="3">
    <source>
        <dbReference type="RuleBase" id="RU000363"/>
    </source>
</evidence>
<evidence type="ECO:0000256" key="2">
    <source>
        <dbReference type="ARBA" id="ARBA00023002"/>
    </source>
</evidence>
<dbReference type="FunFam" id="3.40.50.720:FF:000047">
    <property type="entry name" value="NADP-dependent L-serine/L-allo-threonine dehydrogenase"/>
    <property type="match status" value="1"/>
</dbReference>
<dbReference type="InterPro" id="IPR002347">
    <property type="entry name" value="SDR_fam"/>
</dbReference>
<name>A0ABD1CG12_CULPP</name>
<reference evidence="4 5" key="1">
    <citation type="submission" date="2024-05" db="EMBL/GenBank/DDBJ databases">
        <title>Culex pipiens pipiens assembly and annotation.</title>
        <authorList>
            <person name="Alout H."/>
            <person name="Durand T."/>
        </authorList>
    </citation>
    <scope>NUCLEOTIDE SEQUENCE [LARGE SCALE GENOMIC DNA]</scope>
    <source>
        <strain evidence="4">HA-2024</strain>
        <tissue evidence="4">Whole body</tissue>
    </source>
</reference>
<protein>
    <recommendedName>
        <fullName evidence="6">Dehydrogenase</fullName>
    </recommendedName>
</protein>
<sequence length="248" mass="27167">MERWNGRVAVVTGASSGIGAAIAKELAQAGLVTVGLARRVERVDALRDQIPKQFSANLHAIKCDVSKEEDIGRVFQEIVDEFGGIDVLINNAGIVRDSMRLLSEDSQGTQPLRDILDTNVLGLTLCSRKACNSMRDRSVDGHIIHINSIAGHRVLNFPHMNMYSASKFAVTALTETMRNELREMKSKVKVTSISPGVVKTEIIDAMDNHKAFPMLEPKDIADAVLYVLGTPAHVQVHELTIKPVGEDF</sequence>
<evidence type="ECO:0008006" key="6">
    <source>
        <dbReference type="Google" id="ProtNLM"/>
    </source>
</evidence>
<proteinExistence type="inferred from homology"/>
<dbReference type="PRINTS" id="PR00081">
    <property type="entry name" value="GDHRDH"/>
</dbReference>
<evidence type="ECO:0000256" key="1">
    <source>
        <dbReference type="ARBA" id="ARBA00006484"/>
    </source>
</evidence>
<comment type="caution">
    <text evidence="4">The sequence shown here is derived from an EMBL/GenBank/DDBJ whole genome shotgun (WGS) entry which is preliminary data.</text>
</comment>
<dbReference type="PRINTS" id="PR00080">
    <property type="entry name" value="SDRFAMILY"/>
</dbReference>
<dbReference type="SUPFAM" id="SSF51735">
    <property type="entry name" value="NAD(P)-binding Rossmann-fold domains"/>
    <property type="match status" value="1"/>
</dbReference>
<gene>
    <name evidence="4" type="ORF">pipiens_017553</name>
</gene>